<dbReference type="AlphaFoldDB" id="A0A974PJJ6"/>
<dbReference type="RefSeq" id="WP_203191556.1">
    <property type="nucleotide sequence ID" value="NZ_CP063362.1"/>
</dbReference>
<sequence length="155" mass="16801">MARLTPFITRNPVAAGAFGFAALGLMAFALSDLHRTEGFGTARAVAPRSAQAPEGLSVRLESLAREADMNPDQMPAWRAFSGAMLDLQLMTRRFEARVAAGEAVEEPRERATHALMFGAALSEIDRSLSPRQAQTVRRAIDRMMPTLICRGLSAS</sequence>
<evidence type="ECO:0000313" key="1">
    <source>
        <dbReference type="EMBL" id="QRG04679.1"/>
    </source>
</evidence>
<dbReference type="EMBL" id="CP063362">
    <property type="protein sequence ID" value="QRG04679.1"/>
    <property type="molecule type" value="Genomic_DNA"/>
</dbReference>
<proteinExistence type="predicted"/>
<protein>
    <submittedName>
        <fullName evidence="1">Uncharacterized protein</fullName>
    </submittedName>
</protein>
<name>A0A974PJJ6_9HYPH</name>
<dbReference type="Proteomes" id="UP000596427">
    <property type="component" value="Chromosome"/>
</dbReference>
<dbReference type="KEGG" id="xdi:EZH22_16035"/>
<reference evidence="1 2" key="1">
    <citation type="submission" date="2020-10" db="EMBL/GenBank/DDBJ databases">
        <title>Degradation of 1,4-Dioxane by Xanthobacter sp. YN2, via a Novel Group-2 Soluble Di-Iron Monooxygenase.</title>
        <authorList>
            <person name="Ma F."/>
            <person name="Wang Y."/>
            <person name="Yang J."/>
            <person name="Guo H."/>
            <person name="Su D."/>
            <person name="Yu L."/>
        </authorList>
    </citation>
    <scope>NUCLEOTIDE SEQUENCE [LARGE SCALE GENOMIC DNA]</scope>
    <source>
        <strain evidence="1 2">YN2</strain>
    </source>
</reference>
<keyword evidence="2" id="KW-1185">Reference proteome</keyword>
<evidence type="ECO:0000313" key="2">
    <source>
        <dbReference type="Proteomes" id="UP000596427"/>
    </source>
</evidence>
<organism evidence="1 2">
    <name type="scientific">Xanthobacter dioxanivorans</name>
    <dbReference type="NCBI Taxonomy" id="2528964"/>
    <lineage>
        <taxon>Bacteria</taxon>
        <taxon>Pseudomonadati</taxon>
        <taxon>Pseudomonadota</taxon>
        <taxon>Alphaproteobacteria</taxon>
        <taxon>Hyphomicrobiales</taxon>
        <taxon>Xanthobacteraceae</taxon>
        <taxon>Xanthobacter</taxon>
    </lineage>
</organism>
<gene>
    <name evidence="1" type="ORF">EZH22_16035</name>
</gene>
<accession>A0A974PJJ6</accession>